<evidence type="ECO:0000256" key="1">
    <source>
        <dbReference type="ARBA" id="ARBA00010243"/>
    </source>
</evidence>
<dbReference type="Gene3D" id="1.10.150.20">
    <property type="entry name" value="5' to 3' exonuclease, C-terminal subdomain"/>
    <property type="match status" value="1"/>
</dbReference>
<feature type="domain" description="MPN" evidence="8">
    <location>
        <begin position="104"/>
        <end position="226"/>
    </location>
</feature>
<evidence type="ECO:0000256" key="4">
    <source>
        <dbReference type="ARBA" id="ARBA00022801"/>
    </source>
</evidence>
<dbReference type="Proteomes" id="UP000070355">
    <property type="component" value="Unassembled WGS sequence"/>
</dbReference>
<dbReference type="InterPro" id="IPR037518">
    <property type="entry name" value="MPN"/>
</dbReference>
<protein>
    <submittedName>
        <fullName evidence="9">Putative DNA repair protein RadC</fullName>
    </submittedName>
</protein>
<dbReference type="GO" id="GO:0006508">
    <property type="term" value="P:proteolysis"/>
    <property type="evidence" value="ECO:0007669"/>
    <property type="project" value="UniProtKB-KW"/>
</dbReference>
<dbReference type="NCBIfam" id="NF000642">
    <property type="entry name" value="PRK00024.1"/>
    <property type="match status" value="1"/>
</dbReference>
<reference evidence="10" key="1">
    <citation type="submission" date="2016-01" db="EMBL/GenBank/DDBJ databases">
        <authorList>
            <person name="Mitreva M."/>
            <person name="Pepin K.H."/>
            <person name="Mihindukulasuriya K.A."/>
            <person name="Fulton R."/>
            <person name="Fronick C."/>
            <person name="O'Laughlin M."/>
            <person name="Miner T."/>
            <person name="Herter B."/>
            <person name="Rosa B.A."/>
            <person name="Cordes M."/>
            <person name="Tomlinson C."/>
            <person name="Wollam A."/>
            <person name="Palsikar V.B."/>
            <person name="Mardis E.R."/>
            <person name="Wilson R.K."/>
        </authorList>
    </citation>
    <scope>NUCLEOTIDE SEQUENCE [LARGE SCALE GENOMIC DNA]</scope>
    <source>
        <strain evidence="10">DNF01167</strain>
    </source>
</reference>
<keyword evidence="6" id="KW-0482">Metalloprotease</keyword>
<dbReference type="SUPFAM" id="SSF47781">
    <property type="entry name" value="RuvA domain 2-like"/>
    <property type="match status" value="1"/>
</dbReference>
<keyword evidence="3" id="KW-0479">Metal-binding</keyword>
<keyword evidence="5" id="KW-0862">Zinc</keyword>
<evidence type="ECO:0000259" key="8">
    <source>
        <dbReference type="PROSITE" id="PS50249"/>
    </source>
</evidence>
<dbReference type="InterPro" id="IPR046778">
    <property type="entry name" value="UPF0758_N"/>
</dbReference>
<evidence type="ECO:0000256" key="7">
    <source>
        <dbReference type="RuleBase" id="RU003797"/>
    </source>
</evidence>
<dbReference type="EMBL" id="LSDC01000088">
    <property type="protein sequence ID" value="KXB58779.1"/>
    <property type="molecule type" value="Genomic_DNA"/>
</dbReference>
<evidence type="ECO:0000256" key="2">
    <source>
        <dbReference type="ARBA" id="ARBA00022670"/>
    </source>
</evidence>
<evidence type="ECO:0000313" key="9">
    <source>
        <dbReference type="EMBL" id="KXB58779.1"/>
    </source>
</evidence>
<dbReference type="Pfam" id="PF04002">
    <property type="entry name" value="RadC"/>
    <property type="match status" value="1"/>
</dbReference>
<dbReference type="GO" id="GO:0046872">
    <property type="term" value="F:metal ion binding"/>
    <property type="evidence" value="ECO:0007669"/>
    <property type="project" value="UniProtKB-KW"/>
</dbReference>
<dbReference type="PANTHER" id="PTHR30471:SF3">
    <property type="entry name" value="UPF0758 PROTEIN YEES-RELATED"/>
    <property type="match status" value="1"/>
</dbReference>
<dbReference type="SUPFAM" id="SSF102712">
    <property type="entry name" value="JAB1/MPN domain"/>
    <property type="match status" value="1"/>
</dbReference>
<sequence>MVAYTIKEFSEEDRPREKFKKLGALALSDKEILAILLRTGTKNQNVIELSDMILKDMGGITKLRDATLTELMKHKGIGQEKAIHILANIEFARRIYATNVLDVKCDSPQSIANYLKSSLENLTQEVFVVLDIDTKGKIIEKREVFKGSLSMSVVHPREVFKLAIKNSASSIVCVHNHPSGDATPSIEDIKTTINLMEVGEIVGIEMLDHIVVAKKGYVSIRKVLNYLAVENIDYKYEDVTGEQLKYILRKYKVVGEY</sequence>
<dbReference type="NCBIfam" id="TIGR00608">
    <property type="entry name" value="radc"/>
    <property type="match status" value="1"/>
</dbReference>
<dbReference type="PROSITE" id="PS01302">
    <property type="entry name" value="UPF0758"/>
    <property type="match status" value="1"/>
</dbReference>
<dbReference type="InterPro" id="IPR010994">
    <property type="entry name" value="RuvA_2-like"/>
</dbReference>
<dbReference type="InterPro" id="IPR001405">
    <property type="entry name" value="UPF0758"/>
</dbReference>
<evidence type="ECO:0000256" key="3">
    <source>
        <dbReference type="ARBA" id="ARBA00022723"/>
    </source>
</evidence>
<dbReference type="PANTHER" id="PTHR30471">
    <property type="entry name" value="DNA REPAIR PROTEIN RADC"/>
    <property type="match status" value="1"/>
</dbReference>
<dbReference type="STRING" id="1379.HMPREF3186_01354"/>
<name>A0A133ZTJ7_9BACL</name>
<dbReference type="InterPro" id="IPR025657">
    <property type="entry name" value="RadC_JAB"/>
</dbReference>
<dbReference type="PATRIC" id="fig|1379.3.peg.1336"/>
<dbReference type="AlphaFoldDB" id="A0A133ZTJ7"/>
<accession>A0A133ZTJ7</accession>
<organism evidence="9 10">
    <name type="scientific">Gemella haemolysans</name>
    <dbReference type="NCBI Taxonomy" id="1379"/>
    <lineage>
        <taxon>Bacteria</taxon>
        <taxon>Bacillati</taxon>
        <taxon>Bacillota</taxon>
        <taxon>Bacilli</taxon>
        <taxon>Bacillales</taxon>
        <taxon>Gemellaceae</taxon>
        <taxon>Gemella</taxon>
    </lineage>
</organism>
<dbReference type="Pfam" id="PF20582">
    <property type="entry name" value="UPF0758_N"/>
    <property type="match status" value="1"/>
</dbReference>
<dbReference type="GO" id="GO:0008237">
    <property type="term" value="F:metallopeptidase activity"/>
    <property type="evidence" value="ECO:0007669"/>
    <property type="project" value="UniProtKB-KW"/>
</dbReference>
<keyword evidence="2" id="KW-0645">Protease</keyword>
<dbReference type="Gene3D" id="3.40.140.10">
    <property type="entry name" value="Cytidine Deaminase, domain 2"/>
    <property type="match status" value="1"/>
</dbReference>
<dbReference type="InterPro" id="IPR020891">
    <property type="entry name" value="UPF0758_CS"/>
</dbReference>
<gene>
    <name evidence="9" type="ORF">HMPREF3186_01354</name>
</gene>
<evidence type="ECO:0000256" key="6">
    <source>
        <dbReference type="ARBA" id="ARBA00023049"/>
    </source>
</evidence>
<comment type="similarity">
    <text evidence="1 7">Belongs to the UPF0758 family.</text>
</comment>
<evidence type="ECO:0000313" key="10">
    <source>
        <dbReference type="Proteomes" id="UP000070355"/>
    </source>
</evidence>
<comment type="caution">
    <text evidence="9">The sequence shown here is derived from an EMBL/GenBank/DDBJ whole genome shotgun (WGS) entry which is preliminary data.</text>
</comment>
<keyword evidence="4" id="KW-0378">Hydrolase</keyword>
<dbReference type="OrthoDB" id="9804482at2"/>
<dbReference type="CDD" id="cd08071">
    <property type="entry name" value="MPN_DUF2466"/>
    <property type="match status" value="1"/>
</dbReference>
<evidence type="ECO:0000256" key="5">
    <source>
        <dbReference type="ARBA" id="ARBA00022833"/>
    </source>
</evidence>
<proteinExistence type="inferred from homology"/>
<dbReference type="PROSITE" id="PS50249">
    <property type="entry name" value="MPN"/>
    <property type="match status" value="1"/>
</dbReference>
<dbReference type="RefSeq" id="WP_060914462.1">
    <property type="nucleotide sequence ID" value="NZ_KQ959974.1"/>
</dbReference>